<evidence type="ECO:0000313" key="2">
    <source>
        <dbReference type="Proteomes" id="UP000268093"/>
    </source>
</evidence>
<gene>
    <name evidence="1" type="ORF">BC936DRAFT_141198</name>
</gene>
<dbReference type="InterPro" id="IPR011990">
    <property type="entry name" value="TPR-like_helical_dom_sf"/>
</dbReference>
<organism evidence="1 2">
    <name type="scientific">Jimgerdemannia flammicorona</name>
    <dbReference type="NCBI Taxonomy" id="994334"/>
    <lineage>
        <taxon>Eukaryota</taxon>
        <taxon>Fungi</taxon>
        <taxon>Fungi incertae sedis</taxon>
        <taxon>Mucoromycota</taxon>
        <taxon>Mucoromycotina</taxon>
        <taxon>Endogonomycetes</taxon>
        <taxon>Endogonales</taxon>
        <taxon>Endogonaceae</taxon>
        <taxon>Jimgerdemannia</taxon>
    </lineage>
</organism>
<dbReference type="Proteomes" id="UP000268093">
    <property type="component" value="Unassembled WGS sequence"/>
</dbReference>
<evidence type="ECO:0000313" key="1">
    <source>
        <dbReference type="EMBL" id="RUO96964.1"/>
    </source>
</evidence>
<protein>
    <submittedName>
        <fullName evidence="1">Uncharacterized protein</fullName>
    </submittedName>
</protein>
<name>A0A433A2Q5_9FUNG</name>
<comment type="caution">
    <text evidence="1">The sequence shown here is derived from an EMBL/GenBank/DDBJ whole genome shotgun (WGS) entry which is preliminary data.</text>
</comment>
<sequence>MGRIYESQGKHDKAEPLHEVTLAIRENMLGSGAPIHGIIFGQAGWATKGREIRQGRAAVRAGAGDSCKGVGIEAPRHGNISEQS</sequence>
<dbReference type="EMBL" id="RBNI01019001">
    <property type="protein sequence ID" value="RUO96964.1"/>
    <property type="molecule type" value="Genomic_DNA"/>
</dbReference>
<dbReference type="AlphaFoldDB" id="A0A433A2Q5"/>
<reference evidence="1 2" key="1">
    <citation type="journal article" date="2018" name="New Phytol.">
        <title>Phylogenomics of Endogonaceae and evolution of mycorrhizas within Mucoromycota.</title>
        <authorList>
            <person name="Chang Y."/>
            <person name="Desiro A."/>
            <person name="Na H."/>
            <person name="Sandor L."/>
            <person name="Lipzen A."/>
            <person name="Clum A."/>
            <person name="Barry K."/>
            <person name="Grigoriev I.V."/>
            <person name="Martin F.M."/>
            <person name="Stajich J.E."/>
            <person name="Smith M.E."/>
            <person name="Bonito G."/>
            <person name="Spatafora J.W."/>
        </authorList>
    </citation>
    <scope>NUCLEOTIDE SEQUENCE [LARGE SCALE GENOMIC DNA]</scope>
    <source>
        <strain evidence="1 2">GMNB39</strain>
    </source>
</reference>
<dbReference type="Gene3D" id="1.25.40.10">
    <property type="entry name" value="Tetratricopeptide repeat domain"/>
    <property type="match status" value="1"/>
</dbReference>
<proteinExistence type="predicted"/>
<keyword evidence="2" id="KW-1185">Reference proteome</keyword>
<accession>A0A433A2Q5</accession>